<evidence type="ECO:0000256" key="5">
    <source>
        <dbReference type="ARBA" id="ARBA00023242"/>
    </source>
</evidence>
<evidence type="ECO:0000313" key="6">
    <source>
        <dbReference type="EMBL" id="CAI9769169.1"/>
    </source>
</evidence>
<dbReference type="GO" id="GO:0005694">
    <property type="term" value="C:chromosome"/>
    <property type="evidence" value="ECO:0007669"/>
    <property type="project" value="UniProtKB-SubCell"/>
</dbReference>
<keyword evidence="3" id="KW-0158">Chromosome</keyword>
<dbReference type="EMBL" id="OU503045">
    <property type="protein sequence ID" value="CAI9769169.1"/>
    <property type="molecule type" value="Genomic_DNA"/>
</dbReference>
<dbReference type="GO" id="GO:0005634">
    <property type="term" value="C:nucleus"/>
    <property type="evidence" value="ECO:0007669"/>
    <property type="project" value="UniProtKB-SubCell"/>
</dbReference>
<gene>
    <name evidence="6" type="ORF">FPE_LOCUS17121</name>
</gene>
<comment type="subcellular location">
    <subcellularLocation>
        <location evidence="2">Chromosome</location>
    </subcellularLocation>
    <subcellularLocation>
        <location evidence="1">Nucleus</location>
    </subcellularLocation>
</comment>
<evidence type="ECO:0000256" key="4">
    <source>
        <dbReference type="ARBA" id="ARBA00023125"/>
    </source>
</evidence>
<proteinExistence type="predicted"/>
<evidence type="ECO:0000256" key="1">
    <source>
        <dbReference type="ARBA" id="ARBA00004123"/>
    </source>
</evidence>
<dbReference type="GO" id="GO:0003691">
    <property type="term" value="F:double-stranded telomeric DNA binding"/>
    <property type="evidence" value="ECO:0007669"/>
    <property type="project" value="InterPro"/>
</dbReference>
<keyword evidence="4" id="KW-0238">DNA-binding</keyword>
<name>A0AAD1ZGW8_9LAMI</name>
<dbReference type="InterPro" id="IPR044597">
    <property type="entry name" value="SMH1-6"/>
</dbReference>
<dbReference type="PANTHER" id="PTHR46267">
    <property type="entry name" value="SINGLE MYB HISTONE 4"/>
    <property type="match status" value="1"/>
</dbReference>
<dbReference type="Gene3D" id="1.10.10.60">
    <property type="entry name" value="Homeodomain-like"/>
    <property type="match status" value="1"/>
</dbReference>
<evidence type="ECO:0000256" key="3">
    <source>
        <dbReference type="ARBA" id="ARBA00022454"/>
    </source>
</evidence>
<reference evidence="6" key="1">
    <citation type="submission" date="2023-05" db="EMBL/GenBank/DDBJ databases">
        <authorList>
            <person name="Huff M."/>
        </authorList>
    </citation>
    <scope>NUCLEOTIDE SEQUENCE</scope>
</reference>
<dbReference type="Proteomes" id="UP000834106">
    <property type="component" value="Chromosome 10"/>
</dbReference>
<protein>
    <submittedName>
        <fullName evidence="6">Uncharacterized protein</fullName>
    </submittedName>
</protein>
<evidence type="ECO:0000313" key="7">
    <source>
        <dbReference type="Proteomes" id="UP000834106"/>
    </source>
</evidence>
<keyword evidence="5" id="KW-0539">Nucleus</keyword>
<dbReference type="PANTHER" id="PTHR46267:SF8">
    <property type="entry name" value="TELOMERE REPEAT-BINDING FACTOR 1"/>
    <property type="match status" value="1"/>
</dbReference>
<accession>A0AAD1ZGW8</accession>
<organism evidence="6 7">
    <name type="scientific">Fraxinus pennsylvanica</name>
    <dbReference type="NCBI Taxonomy" id="56036"/>
    <lineage>
        <taxon>Eukaryota</taxon>
        <taxon>Viridiplantae</taxon>
        <taxon>Streptophyta</taxon>
        <taxon>Embryophyta</taxon>
        <taxon>Tracheophyta</taxon>
        <taxon>Spermatophyta</taxon>
        <taxon>Magnoliopsida</taxon>
        <taxon>eudicotyledons</taxon>
        <taxon>Gunneridae</taxon>
        <taxon>Pentapetalae</taxon>
        <taxon>asterids</taxon>
        <taxon>lamiids</taxon>
        <taxon>Lamiales</taxon>
        <taxon>Oleaceae</taxon>
        <taxon>Oleeae</taxon>
        <taxon>Fraxinus</taxon>
    </lineage>
</organism>
<sequence>MNHNFFGNPCSEFHLCFIKQWDAPKQKWDPEEEAAPTAGVFKNGQGKWPTILKDPQFSHENIFFSLFRLDNLTVEAVNSLRESVGTNKTTIAAYIKDQHLATPELKGY</sequence>
<keyword evidence="7" id="KW-1185">Reference proteome</keyword>
<evidence type="ECO:0000256" key="2">
    <source>
        <dbReference type="ARBA" id="ARBA00004286"/>
    </source>
</evidence>
<dbReference type="AlphaFoldDB" id="A0AAD1ZGW8"/>